<dbReference type="PANTHER" id="PTHR48228:SF5">
    <property type="entry name" value="ALPHA-METHYLACYL-COA RACEMASE"/>
    <property type="match status" value="1"/>
</dbReference>
<dbReference type="InterPro" id="IPR050509">
    <property type="entry name" value="CoA-transferase_III"/>
</dbReference>
<keyword evidence="1" id="KW-0808">Transferase</keyword>
<dbReference type="InterPro" id="IPR003673">
    <property type="entry name" value="CoA-Trfase_fam_III"/>
</dbReference>
<dbReference type="Proteomes" id="UP001065265">
    <property type="component" value="Chromosome"/>
</dbReference>
<dbReference type="PANTHER" id="PTHR48228">
    <property type="entry name" value="SUCCINYL-COA--D-CITRAMALATE COA-TRANSFERASE"/>
    <property type="match status" value="1"/>
</dbReference>
<name>A0ABY5T126_9SPHN</name>
<gene>
    <name evidence="1" type="ORF">L1F33_02170</name>
</gene>
<dbReference type="Gene3D" id="3.30.1540.10">
    <property type="entry name" value="formyl-coa transferase, domain 3"/>
    <property type="match status" value="1"/>
</dbReference>
<dbReference type="Pfam" id="PF02515">
    <property type="entry name" value="CoA_transf_3"/>
    <property type="match status" value="1"/>
</dbReference>
<evidence type="ECO:0000313" key="1">
    <source>
        <dbReference type="EMBL" id="UVI39791.1"/>
    </source>
</evidence>
<dbReference type="EMBL" id="CP092471">
    <property type="protein sequence ID" value="UVI39791.1"/>
    <property type="molecule type" value="Genomic_DNA"/>
</dbReference>
<reference evidence="1" key="1">
    <citation type="submission" date="2022-02" db="EMBL/GenBank/DDBJ databases">
        <title>Qipengyuania spongiae sp. nov., isolated from marine sponge.</title>
        <authorList>
            <person name="Li Z."/>
            <person name="Zhang M."/>
        </authorList>
    </citation>
    <scope>NUCLEOTIDE SEQUENCE</scope>
    <source>
        <strain evidence="1">PHS-Z21</strain>
    </source>
</reference>
<dbReference type="GO" id="GO:0016740">
    <property type="term" value="F:transferase activity"/>
    <property type="evidence" value="ECO:0007669"/>
    <property type="project" value="UniProtKB-KW"/>
</dbReference>
<dbReference type="InterPro" id="IPR023606">
    <property type="entry name" value="CoA-Trfase_III_dom_1_sf"/>
</dbReference>
<dbReference type="RefSeq" id="WP_265559473.1">
    <property type="nucleotide sequence ID" value="NZ_CP092471.1"/>
</dbReference>
<protein>
    <submittedName>
        <fullName evidence="1">CoA transferase</fullName>
    </submittedName>
</protein>
<proteinExistence type="predicted"/>
<accession>A0ABY5T126</accession>
<evidence type="ECO:0000313" key="2">
    <source>
        <dbReference type="Proteomes" id="UP001065265"/>
    </source>
</evidence>
<dbReference type="SUPFAM" id="SSF89796">
    <property type="entry name" value="CoA-transferase family III (CaiB/BaiF)"/>
    <property type="match status" value="1"/>
</dbReference>
<sequence>MQDFLKGLSLLEVSSFVASPTVGLYCGQFGAEVIRVDHTGGGLDYDRYMLADNGRSLAWENLNRAKKSVALDLRSEEGRELCVELARTTGQCVTNLPQKSFLSHAAMAKGREDMISVRIMGWHDGRQAMDFTVNAASGYPLMTGPGEWDPAEAPPVNQLMPAWDFLTGAYCAFTLLAALRHREATGEGAEIRVPLGDVAIGTLANSGTMAEMLYRGGDRERLGNAIWGAFGRDFRSRDGVRFMVAALTAKQWAGIVEAFGLADAIATLETELGVRFADGDAPRFEHRERLFALFQDVAGQHDYAALEARMAAAGTTYERYRTPYEAARDPALVGDNPLFAMTEDNPSGESYPAARSFANMPGTNRAAPVRAPYLGEHTEEVLAERLGLSGAAIGGLIDRGIAAPSDAGRDYSHRRLSPV</sequence>
<dbReference type="Gene3D" id="3.40.50.10540">
    <property type="entry name" value="Crotonobetainyl-coa:carnitine coa-transferase, domain 1"/>
    <property type="match status" value="1"/>
</dbReference>
<keyword evidence="2" id="KW-1185">Reference proteome</keyword>
<dbReference type="InterPro" id="IPR044855">
    <property type="entry name" value="CoA-Trfase_III_dom3_sf"/>
</dbReference>
<organism evidence="1 2">
    <name type="scientific">Qipengyuania spongiae</name>
    <dbReference type="NCBI Taxonomy" id="2909673"/>
    <lineage>
        <taxon>Bacteria</taxon>
        <taxon>Pseudomonadati</taxon>
        <taxon>Pseudomonadota</taxon>
        <taxon>Alphaproteobacteria</taxon>
        <taxon>Sphingomonadales</taxon>
        <taxon>Erythrobacteraceae</taxon>
        <taxon>Qipengyuania</taxon>
    </lineage>
</organism>